<name>A0A834J3S8_VESGE</name>
<feature type="transmembrane region" description="Helical" evidence="5">
    <location>
        <begin position="42"/>
        <end position="62"/>
    </location>
</feature>
<evidence type="ECO:0000256" key="5">
    <source>
        <dbReference type="SAM" id="Phobius"/>
    </source>
</evidence>
<evidence type="ECO:0000256" key="2">
    <source>
        <dbReference type="ARBA" id="ARBA00022692"/>
    </source>
</evidence>
<dbReference type="PRINTS" id="PR00342">
    <property type="entry name" value="RHESUSRHD"/>
</dbReference>
<dbReference type="InterPro" id="IPR029020">
    <property type="entry name" value="Ammonium/urea_transptr"/>
</dbReference>
<dbReference type="EMBL" id="JACSDZ010000023">
    <property type="protein sequence ID" value="KAF7380591.1"/>
    <property type="molecule type" value="Genomic_DNA"/>
</dbReference>
<keyword evidence="7" id="KW-1185">Reference proteome</keyword>
<protein>
    <submittedName>
        <fullName evidence="6">Uncharacterized protein</fullName>
    </submittedName>
</protein>
<gene>
    <name evidence="6" type="ORF">HZH68_016456</name>
</gene>
<evidence type="ECO:0000313" key="6">
    <source>
        <dbReference type="EMBL" id="KAF7380591.1"/>
    </source>
</evidence>
<comment type="subcellular location">
    <subcellularLocation>
        <location evidence="1">Membrane</location>
        <topology evidence="1">Multi-pass membrane protein</topology>
    </subcellularLocation>
</comment>
<keyword evidence="4 5" id="KW-0472">Membrane</keyword>
<sequence>MMEPAEKGRSTSYEVDYDLLSADVAVAAPLISMGALLGKTTYMQLVFMGIIELIVYTINKYIGEHHLMFRIRIEPGLRLTERYFASGREELFQWSSSSA</sequence>
<reference evidence="6" key="1">
    <citation type="journal article" date="2020" name="G3 (Bethesda)">
        <title>High-Quality Assemblies for Three Invasive Social Wasps from the &lt;i&gt;Vespula&lt;/i&gt; Genus.</title>
        <authorList>
            <person name="Harrop T.W.R."/>
            <person name="Guhlin J."/>
            <person name="McLaughlin G.M."/>
            <person name="Permina E."/>
            <person name="Stockwell P."/>
            <person name="Gilligan J."/>
            <person name="Le Lec M.F."/>
            <person name="Gruber M.A.M."/>
            <person name="Quinn O."/>
            <person name="Lovegrove M."/>
            <person name="Duncan E.J."/>
            <person name="Remnant E.J."/>
            <person name="Van Eeckhoven J."/>
            <person name="Graham B."/>
            <person name="Knapp R.A."/>
            <person name="Langford K.W."/>
            <person name="Kronenberg Z."/>
            <person name="Press M.O."/>
            <person name="Eacker S.M."/>
            <person name="Wilson-Rankin E.E."/>
            <person name="Purcell J."/>
            <person name="Lester P.J."/>
            <person name="Dearden P.K."/>
        </authorList>
    </citation>
    <scope>NUCLEOTIDE SEQUENCE</scope>
    <source>
        <strain evidence="6">Linc-1</strain>
    </source>
</reference>
<keyword evidence="3 5" id="KW-1133">Transmembrane helix</keyword>
<evidence type="ECO:0000256" key="1">
    <source>
        <dbReference type="ARBA" id="ARBA00004141"/>
    </source>
</evidence>
<dbReference type="AlphaFoldDB" id="A0A834J3S8"/>
<dbReference type="Proteomes" id="UP000617340">
    <property type="component" value="Unassembled WGS sequence"/>
</dbReference>
<evidence type="ECO:0000313" key="7">
    <source>
        <dbReference type="Proteomes" id="UP000617340"/>
    </source>
</evidence>
<evidence type="ECO:0000256" key="4">
    <source>
        <dbReference type="ARBA" id="ARBA00023136"/>
    </source>
</evidence>
<accession>A0A834J3S8</accession>
<keyword evidence="2 5" id="KW-0812">Transmembrane</keyword>
<proteinExistence type="predicted"/>
<dbReference type="Gene3D" id="1.10.3430.10">
    <property type="entry name" value="Ammonium transporter AmtB like domains"/>
    <property type="match status" value="1"/>
</dbReference>
<comment type="caution">
    <text evidence="6">The sequence shown here is derived from an EMBL/GenBank/DDBJ whole genome shotgun (WGS) entry which is preliminary data.</text>
</comment>
<dbReference type="InterPro" id="IPR002229">
    <property type="entry name" value="RhesusRHD"/>
</dbReference>
<evidence type="ECO:0000256" key="3">
    <source>
        <dbReference type="ARBA" id="ARBA00022989"/>
    </source>
</evidence>
<dbReference type="GO" id="GO:0005886">
    <property type="term" value="C:plasma membrane"/>
    <property type="evidence" value="ECO:0007669"/>
    <property type="project" value="InterPro"/>
</dbReference>
<organism evidence="6 7">
    <name type="scientific">Vespula germanica</name>
    <name type="common">German yellow jacket</name>
    <name type="synonym">Paravespula germanica</name>
    <dbReference type="NCBI Taxonomy" id="30212"/>
    <lineage>
        <taxon>Eukaryota</taxon>
        <taxon>Metazoa</taxon>
        <taxon>Ecdysozoa</taxon>
        <taxon>Arthropoda</taxon>
        <taxon>Hexapoda</taxon>
        <taxon>Insecta</taxon>
        <taxon>Pterygota</taxon>
        <taxon>Neoptera</taxon>
        <taxon>Endopterygota</taxon>
        <taxon>Hymenoptera</taxon>
        <taxon>Apocrita</taxon>
        <taxon>Aculeata</taxon>
        <taxon>Vespoidea</taxon>
        <taxon>Vespidae</taxon>
        <taxon>Vespinae</taxon>
        <taxon>Vespula</taxon>
    </lineage>
</organism>